<gene>
    <name evidence="2" type="ORF">ACFQZI_10655</name>
</gene>
<dbReference type="EMBL" id="JBHTIA010000007">
    <property type="protein sequence ID" value="MFD0765312.1"/>
    <property type="molecule type" value="Genomic_DNA"/>
</dbReference>
<name>A0ABW2ZGL3_9SPHI</name>
<evidence type="ECO:0000256" key="1">
    <source>
        <dbReference type="SAM" id="SignalP"/>
    </source>
</evidence>
<keyword evidence="1" id="KW-0732">Signal</keyword>
<dbReference type="Proteomes" id="UP001597073">
    <property type="component" value="Unassembled WGS sequence"/>
</dbReference>
<organism evidence="2 3">
    <name type="scientific">Mucilaginibacter lutimaris</name>
    <dbReference type="NCBI Taxonomy" id="931629"/>
    <lineage>
        <taxon>Bacteria</taxon>
        <taxon>Pseudomonadati</taxon>
        <taxon>Bacteroidota</taxon>
        <taxon>Sphingobacteriia</taxon>
        <taxon>Sphingobacteriales</taxon>
        <taxon>Sphingobacteriaceae</taxon>
        <taxon>Mucilaginibacter</taxon>
    </lineage>
</organism>
<keyword evidence="3" id="KW-1185">Reference proteome</keyword>
<evidence type="ECO:0000313" key="3">
    <source>
        <dbReference type="Proteomes" id="UP001597073"/>
    </source>
</evidence>
<feature type="chain" id="PRO_5047540987" description="DKNYY family protein" evidence="1">
    <location>
        <begin position="20"/>
        <end position="218"/>
    </location>
</feature>
<protein>
    <recommendedName>
        <fullName evidence="4">DKNYY family protein</fullName>
    </recommendedName>
</protein>
<proteinExistence type="predicted"/>
<accession>A0ABW2ZGL3</accession>
<reference evidence="3" key="1">
    <citation type="journal article" date="2019" name="Int. J. Syst. Evol. Microbiol.">
        <title>The Global Catalogue of Microorganisms (GCM) 10K type strain sequencing project: providing services to taxonomists for standard genome sequencing and annotation.</title>
        <authorList>
            <consortium name="The Broad Institute Genomics Platform"/>
            <consortium name="The Broad Institute Genome Sequencing Center for Infectious Disease"/>
            <person name="Wu L."/>
            <person name="Ma J."/>
        </authorList>
    </citation>
    <scope>NUCLEOTIDE SEQUENCE [LARGE SCALE GENOMIC DNA]</scope>
    <source>
        <strain evidence="3">CCUG 60742</strain>
    </source>
</reference>
<feature type="signal peptide" evidence="1">
    <location>
        <begin position="1"/>
        <end position="19"/>
    </location>
</feature>
<evidence type="ECO:0008006" key="4">
    <source>
        <dbReference type="Google" id="ProtNLM"/>
    </source>
</evidence>
<comment type="caution">
    <text evidence="2">The sequence shown here is derived from an EMBL/GenBank/DDBJ whole genome shotgun (WGS) entry which is preliminary data.</text>
</comment>
<dbReference type="RefSeq" id="WP_377142324.1">
    <property type="nucleotide sequence ID" value="NZ_JBHTIA010000007.1"/>
</dbReference>
<sequence>MKKILLLVCILSITIGAKAQLFGKHYDEGYYYDSVGIKHTGLISWSPPAKSIFGNKGDHIYFKTDKKAEQIKLKENQISSFAIKNDSARMDSFVVAKNKDFIKAPFLHVLLDNDVKIYGFTMISSSGGGMMPGAGGNMVFMPGFSSNDTKYYYGEDTDHTTRLDKKNFIEVMSKALASKPYVVKRVQDKTFKLSKLNELLYFYRTDNYPESMQPRNNY</sequence>
<evidence type="ECO:0000313" key="2">
    <source>
        <dbReference type="EMBL" id="MFD0765312.1"/>
    </source>
</evidence>